<keyword evidence="1" id="KW-1015">Disulfide bond</keyword>
<feature type="domain" description="CUB" evidence="2">
    <location>
        <begin position="7"/>
        <end position="101"/>
    </location>
</feature>
<dbReference type="InterPro" id="IPR035914">
    <property type="entry name" value="Sperma_CUB_dom_sf"/>
</dbReference>
<evidence type="ECO:0000256" key="1">
    <source>
        <dbReference type="ARBA" id="ARBA00023157"/>
    </source>
</evidence>
<dbReference type="InterPro" id="IPR000859">
    <property type="entry name" value="CUB_dom"/>
</dbReference>
<dbReference type="EMBL" id="JBBPFD010000021">
    <property type="protein sequence ID" value="KAK7882712.1"/>
    <property type="molecule type" value="Genomic_DNA"/>
</dbReference>
<name>A0AAW0MPN2_9GOBI</name>
<comment type="caution">
    <text evidence="3">The sequence shown here is derived from an EMBL/GenBank/DDBJ whole genome shotgun (WGS) entry which is preliminary data.</text>
</comment>
<reference evidence="4" key="1">
    <citation type="submission" date="2024-04" db="EMBL/GenBank/DDBJ databases">
        <title>Salinicola lusitanus LLJ914,a marine bacterium isolated from the Okinawa Trough.</title>
        <authorList>
            <person name="Li J."/>
        </authorList>
    </citation>
    <scope>NUCLEOTIDE SEQUENCE [LARGE SCALE GENOMIC DNA]</scope>
</reference>
<dbReference type="AlphaFoldDB" id="A0AAW0MPN2"/>
<evidence type="ECO:0000313" key="4">
    <source>
        <dbReference type="Proteomes" id="UP001460270"/>
    </source>
</evidence>
<organism evidence="3 4">
    <name type="scientific">Mugilogobius chulae</name>
    <name type="common">yellowstripe goby</name>
    <dbReference type="NCBI Taxonomy" id="88201"/>
    <lineage>
        <taxon>Eukaryota</taxon>
        <taxon>Metazoa</taxon>
        <taxon>Chordata</taxon>
        <taxon>Craniata</taxon>
        <taxon>Vertebrata</taxon>
        <taxon>Euteleostomi</taxon>
        <taxon>Actinopterygii</taxon>
        <taxon>Neopterygii</taxon>
        <taxon>Teleostei</taxon>
        <taxon>Neoteleostei</taxon>
        <taxon>Acanthomorphata</taxon>
        <taxon>Gobiaria</taxon>
        <taxon>Gobiiformes</taxon>
        <taxon>Gobioidei</taxon>
        <taxon>Gobiidae</taxon>
        <taxon>Gobionellinae</taxon>
        <taxon>Mugilogobius</taxon>
    </lineage>
</organism>
<proteinExistence type="predicted"/>
<gene>
    <name evidence="3" type="ORF">WMY93_028886</name>
</gene>
<evidence type="ECO:0000313" key="3">
    <source>
        <dbReference type="EMBL" id="KAK7882712.1"/>
    </source>
</evidence>
<evidence type="ECO:0000259" key="2">
    <source>
        <dbReference type="Pfam" id="PF00431"/>
    </source>
</evidence>
<sequence length="249" mass="26845">MQSPVSCHMNLTGPEGFIEAPPQSSSSFLSTKDCTYTITVYMGYGVEVQVMNVNLSAGDKVVFEDEGRGENSMLANETILMRGLVVRSHSNQLAIRFHSSRPEPGKVLLRYQDTPPSPPRSASLWCGSLGVIGGDRLQKDGPVCAGQFPSVTRFKVANTKPRDVNAASAERRWKGLYKGVSSLVTCAEPGDTAPCCLLLSPAAQSSSQCKHHSQVKQEEALLFCSRSTLRISAFGSDARGQDAHLSPPQ</sequence>
<protein>
    <recommendedName>
        <fullName evidence="2">CUB domain-containing protein</fullName>
    </recommendedName>
</protein>
<dbReference type="Pfam" id="PF00431">
    <property type="entry name" value="CUB"/>
    <property type="match status" value="1"/>
</dbReference>
<accession>A0AAW0MPN2</accession>
<dbReference type="Gene3D" id="2.60.120.290">
    <property type="entry name" value="Spermadhesin, CUB domain"/>
    <property type="match status" value="1"/>
</dbReference>
<dbReference type="Proteomes" id="UP001460270">
    <property type="component" value="Unassembled WGS sequence"/>
</dbReference>
<dbReference type="SUPFAM" id="SSF49854">
    <property type="entry name" value="Spermadhesin, CUB domain"/>
    <property type="match status" value="1"/>
</dbReference>
<keyword evidence="4" id="KW-1185">Reference proteome</keyword>